<dbReference type="GO" id="GO:0003700">
    <property type="term" value="F:DNA-binding transcription factor activity"/>
    <property type="evidence" value="ECO:0007669"/>
    <property type="project" value="InterPro"/>
</dbReference>
<comment type="caution">
    <text evidence="1">The sequence shown here is derived from an EMBL/GenBank/DDBJ whole genome shotgun (WGS) entry which is preliminary data.</text>
</comment>
<sequence length="71" mass="8545">MNNYEKTTDEELVEIIRSKDQELYTLIVRRYQNKLLRYANYLVNDEQQSTNIVQEALIKGFINLNSFDKKK</sequence>
<proteinExistence type="predicted"/>
<dbReference type="STRING" id="1618566.UR35_C0001G0153"/>
<reference evidence="1 2" key="1">
    <citation type="journal article" date="2015" name="Nature">
        <title>rRNA introns, odd ribosomes, and small enigmatic genomes across a large radiation of phyla.</title>
        <authorList>
            <person name="Brown C.T."/>
            <person name="Hug L.A."/>
            <person name="Thomas B.C."/>
            <person name="Sharon I."/>
            <person name="Castelle C.J."/>
            <person name="Singh A."/>
            <person name="Wilkins M.J."/>
            <person name="Williams K.H."/>
            <person name="Banfield J.F."/>
        </authorList>
    </citation>
    <scope>NUCLEOTIDE SEQUENCE [LARGE SCALE GENOMIC DNA]</scope>
</reference>
<gene>
    <name evidence="1" type="ORF">UR35_C0001G0153</name>
</gene>
<dbReference type="InterPro" id="IPR013325">
    <property type="entry name" value="RNA_pol_sigma_r2"/>
</dbReference>
<dbReference type="Gene3D" id="1.10.1740.10">
    <property type="match status" value="1"/>
</dbReference>
<dbReference type="AlphaFoldDB" id="A0A0G0A2X3"/>
<dbReference type="EMBL" id="LBOW01000001">
    <property type="protein sequence ID" value="KKP45556.1"/>
    <property type="molecule type" value="Genomic_DNA"/>
</dbReference>
<name>A0A0G0A2X3_9BACT</name>
<evidence type="ECO:0000313" key="1">
    <source>
        <dbReference type="EMBL" id="KKP45556.1"/>
    </source>
</evidence>
<dbReference type="GO" id="GO:0006352">
    <property type="term" value="P:DNA-templated transcription initiation"/>
    <property type="evidence" value="ECO:0007669"/>
    <property type="project" value="InterPro"/>
</dbReference>
<organism evidence="1 2">
    <name type="scientific">Candidatus Woesebacteria bacterium GW2011_GWB1_33_22</name>
    <dbReference type="NCBI Taxonomy" id="1618566"/>
    <lineage>
        <taxon>Bacteria</taxon>
        <taxon>Candidatus Woeseibacteriota</taxon>
    </lineage>
</organism>
<dbReference type="SUPFAM" id="SSF88946">
    <property type="entry name" value="Sigma2 domain of RNA polymerase sigma factors"/>
    <property type="match status" value="1"/>
</dbReference>
<protein>
    <submittedName>
        <fullName evidence="1">RNA polymerase sigma-70 factor</fullName>
    </submittedName>
</protein>
<accession>A0A0G0A2X3</accession>
<dbReference type="Proteomes" id="UP000034778">
    <property type="component" value="Unassembled WGS sequence"/>
</dbReference>
<evidence type="ECO:0000313" key="2">
    <source>
        <dbReference type="Proteomes" id="UP000034778"/>
    </source>
</evidence>